<dbReference type="PANTHER" id="PTHR13271">
    <property type="entry name" value="UNCHARACTERIZED PUTATIVE METHYLTRANSFERASE"/>
    <property type="match status" value="1"/>
</dbReference>
<keyword evidence="3" id="KW-1185">Reference proteome</keyword>
<dbReference type="SMART" id="SM00317">
    <property type="entry name" value="SET"/>
    <property type="match status" value="1"/>
</dbReference>
<dbReference type="InterPro" id="IPR050600">
    <property type="entry name" value="SETD3_SETD6_MTase"/>
</dbReference>
<gene>
    <name evidence="2" type="primary">Setd4</name>
    <name evidence="2" type="ORF">SNAT2548_LOCUS33899</name>
</gene>
<sequence>MPACAAPPEVEAILLSMGYPEIRSCTKHKVSFHATYFLDFAGPLPSGAEGRAVLQLIGSELGDKGLFHLQKPISAESISRATALAQEAGIRAPHVLASGKVESWGPLSDVPFLVYEFVNTATVEDHRVAPREDLRVAILDVREKLGSLNLSGIDTEPLPRFEDCYAFTAYLQQLAEQMQARELAEGLVKMDQALRDAGIEPIPPTLIHQDLNDGNVLCSPDSSGRWKFDALIDWEGAVVGDARVAYEHGEPWNSLGKLARVVKIRWLMAAWSGALPGAQLPRCCAEELVEDYDALTASLVRSGWLPFSLLPFKPVLLPVVFRYARGMSVEHWMYSDRYGRDEDGAGGGKGLTNFMDSTFPEFQRHESAADLKQWFASDAPRILVVGPSSSSRAAKAVDFMPVLRLAHVWEEFFSFASADAKLVAETLGSEYALERGQTWALLLRSGGDVSRTQVRNVRDMAPLIQDFISEHIPRQAPIGTERNFQQLCGDRALSQGTSRTYCLLLVDRNADQTAKALRELESSQKAYYQEVQEIRNAGEDAEEPFRIQPVRVASSGSRFPWSPAGPGPSFPAVWAEASQAWAVVLDMETRKFAAVKTPSLNELFQSIAYEDLKLSELNEDGPPLSRLFSDPETTLRREVSAILSTSLGACVAYLLVAIVVSISPALQPAACCLFAGSLLPWLGPDKKAACSEQQGCSRLAGWLREKGGRWEDRLHIEQISGRGHGVVASGTIPAGQTLVEIPWALILSSKLAREDSDVKSMLRDLAWTDDCSDSSAIRLWLLRHAEDAQSPWRTWLSQLPQDAGAGASCLPIVLAQAGCNALRGTPLQRRADLLLQSVREEWAALEPLRARHPWLASYQRWLWCQAIVSTRSGTLPMEGTEKAVHCIIPVLDFLNHSAEPNACIVGNPTCAKLVSTEVIKAGQEVLISYGGHSAEQFLFAFGFLPEGSVADVAVPLALTEASARKRSELLGAGQVPCLRDENALEKLLGVLAEEPEFQGCSRWRLLEYLLALFKAWHRELAPPLFTFWRYPEAESLRCCYAAAVMRNLQAVQAELSSQPASGKEGLS</sequence>
<dbReference type="OrthoDB" id="341421at2759"/>
<comment type="caution">
    <text evidence="2">The sequence shown here is derived from an EMBL/GenBank/DDBJ whole genome shotgun (WGS) entry which is preliminary data.</text>
</comment>
<dbReference type="Pfam" id="PF01636">
    <property type="entry name" value="APH"/>
    <property type="match status" value="1"/>
</dbReference>
<proteinExistence type="predicted"/>
<evidence type="ECO:0000313" key="3">
    <source>
        <dbReference type="Proteomes" id="UP000604046"/>
    </source>
</evidence>
<feature type="domain" description="SET" evidence="1">
    <location>
        <begin position="712"/>
        <end position="930"/>
    </location>
</feature>
<dbReference type="CDD" id="cd10527">
    <property type="entry name" value="SET_LSMT"/>
    <property type="match status" value="1"/>
</dbReference>
<evidence type="ECO:0000259" key="1">
    <source>
        <dbReference type="PROSITE" id="PS50280"/>
    </source>
</evidence>
<dbReference type="AlphaFoldDB" id="A0A812V1A2"/>
<dbReference type="Proteomes" id="UP000604046">
    <property type="component" value="Unassembled WGS sequence"/>
</dbReference>
<dbReference type="Gene3D" id="3.90.1200.10">
    <property type="match status" value="1"/>
</dbReference>
<dbReference type="InterPro" id="IPR011009">
    <property type="entry name" value="Kinase-like_dom_sf"/>
</dbReference>
<accession>A0A812V1A2</accession>
<dbReference type="InterPro" id="IPR002575">
    <property type="entry name" value="Aminoglycoside_PTrfase"/>
</dbReference>
<protein>
    <submittedName>
        <fullName evidence="2">Setd4 protein</fullName>
    </submittedName>
</protein>
<evidence type="ECO:0000313" key="2">
    <source>
        <dbReference type="EMBL" id="CAE7595715.1"/>
    </source>
</evidence>
<name>A0A812V1A2_9DINO</name>
<dbReference type="InterPro" id="IPR046341">
    <property type="entry name" value="SET_dom_sf"/>
</dbReference>
<reference evidence="2" key="1">
    <citation type="submission" date="2021-02" db="EMBL/GenBank/DDBJ databases">
        <authorList>
            <person name="Dougan E. K."/>
            <person name="Rhodes N."/>
            <person name="Thang M."/>
            <person name="Chan C."/>
        </authorList>
    </citation>
    <scope>NUCLEOTIDE SEQUENCE</scope>
</reference>
<dbReference type="Pfam" id="PF00856">
    <property type="entry name" value="SET"/>
    <property type="match status" value="1"/>
</dbReference>
<dbReference type="EMBL" id="CAJNDS010002783">
    <property type="protein sequence ID" value="CAE7595715.1"/>
    <property type="molecule type" value="Genomic_DNA"/>
</dbReference>
<dbReference type="SUPFAM" id="SSF56112">
    <property type="entry name" value="Protein kinase-like (PK-like)"/>
    <property type="match status" value="1"/>
</dbReference>
<organism evidence="2 3">
    <name type="scientific">Symbiodinium natans</name>
    <dbReference type="NCBI Taxonomy" id="878477"/>
    <lineage>
        <taxon>Eukaryota</taxon>
        <taxon>Sar</taxon>
        <taxon>Alveolata</taxon>
        <taxon>Dinophyceae</taxon>
        <taxon>Suessiales</taxon>
        <taxon>Symbiodiniaceae</taxon>
        <taxon>Symbiodinium</taxon>
    </lineage>
</organism>
<dbReference type="InterPro" id="IPR001214">
    <property type="entry name" value="SET_dom"/>
</dbReference>
<dbReference type="Gene3D" id="3.90.1410.10">
    <property type="entry name" value="set domain protein methyltransferase, domain 1"/>
    <property type="match status" value="1"/>
</dbReference>
<dbReference type="GO" id="GO:0016279">
    <property type="term" value="F:protein-lysine N-methyltransferase activity"/>
    <property type="evidence" value="ECO:0007669"/>
    <property type="project" value="TreeGrafter"/>
</dbReference>
<dbReference type="PROSITE" id="PS50280">
    <property type="entry name" value="SET"/>
    <property type="match status" value="1"/>
</dbReference>
<dbReference type="SUPFAM" id="SSF82199">
    <property type="entry name" value="SET domain"/>
    <property type="match status" value="1"/>
</dbReference>